<dbReference type="AlphaFoldDB" id="A0A8D9BJH7"/>
<dbReference type="EMBL" id="HBUF01636419">
    <property type="protein sequence ID" value="CAG6784239.1"/>
    <property type="molecule type" value="Transcribed_RNA"/>
</dbReference>
<evidence type="ECO:0000313" key="1">
    <source>
        <dbReference type="EMBL" id="CAG6784239.1"/>
    </source>
</evidence>
<accession>A0A8D9BJH7</accession>
<protein>
    <submittedName>
        <fullName evidence="1">Uncharacterized protein</fullName>
    </submittedName>
</protein>
<name>A0A8D9BJH7_9HEMI</name>
<sequence length="117" mass="13008">MWCLQGRYNRSLSSICSKSTLAPFNLPKLLAVVSQQSATAWSTRSQFCRAWKTALACSRPVESGNSGTFRICSTSPLEMIMGNPSVIFFPVMSGNSFPSQCILPINVERLINLFYFN</sequence>
<reference evidence="1" key="1">
    <citation type="submission" date="2021-05" db="EMBL/GenBank/DDBJ databases">
        <authorList>
            <person name="Alioto T."/>
            <person name="Alioto T."/>
            <person name="Gomez Garrido J."/>
        </authorList>
    </citation>
    <scope>NUCLEOTIDE SEQUENCE</scope>
</reference>
<proteinExistence type="predicted"/>
<organism evidence="1">
    <name type="scientific">Cacopsylla melanoneura</name>
    <dbReference type="NCBI Taxonomy" id="428564"/>
    <lineage>
        <taxon>Eukaryota</taxon>
        <taxon>Metazoa</taxon>
        <taxon>Ecdysozoa</taxon>
        <taxon>Arthropoda</taxon>
        <taxon>Hexapoda</taxon>
        <taxon>Insecta</taxon>
        <taxon>Pterygota</taxon>
        <taxon>Neoptera</taxon>
        <taxon>Paraneoptera</taxon>
        <taxon>Hemiptera</taxon>
        <taxon>Sternorrhyncha</taxon>
        <taxon>Psylloidea</taxon>
        <taxon>Psyllidae</taxon>
        <taxon>Psyllinae</taxon>
        <taxon>Cacopsylla</taxon>
    </lineage>
</organism>